<organism evidence="1 2">
    <name type="scientific">Lentzea cavernae</name>
    <dbReference type="NCBI Taxonomy" id="2020703"/>
    <lineage>
        <taxon>Bacteria</taxon>
        <taxon>Bacillati</taxon>
        <taxon>Actinomycetota</taxon>
        <taxon>Actinomycetes</taxon>
        <taxon>Pseudonocardiales</taxon>
        <taxon>Pseudonocardiaceae</taxon>
        <taxon>Lentzea</taxon>
    </lineage>
</organism>
<keyword evidence="2" id="KW-1185">Reference proteome</keyword>
<proteinExistence type="predicted"/>
<accession>A0ABQ3MSY6</accession>
<evidence type="ECO:0000313" key="2">
    <source>
        <dbReference type="Proteomes" id="UP000605568"/>
    </source>
</evidence>
<sequence length="119" mass="12908">MHSKDRTSLGANAPSLVCDAAQREQTKQLATAAAFAIKGDCEHCGGTGYSDQTVRQIVHCFSPSGFGSDWELARVHAAIDSARYVRWTNDITGHDLVVSIDGEPYRFQVKKPARAEDAA</sequence>
<evidence type="ECO:0000313" key="1">
    <source>
        <dbReference type="EMBL" id="GHH57400.1"/>
    </source>
</evidence>
<gene>
    <name evidence="1" type="ORF">GCM10017774_76830</name>
</gene>
<reference evidence="2" key="1">
    <citation type="journal article" date="2019" name="Int. J. Syst. Evol. Microbiol.">
        <title>The Global Catalogue of Microorganisms (GCM) 10K type strain sequencing project: providing services to taxonomists for standard genome sequencing and annotation.</title>
        <authorList>
            <consortium name="The Broad Institute Genomics Platform"/>
            <consortium name="The Broad Institute Genome Sequencing Center for Infectious Disease"/>
            <person name="Wu L."/>
            <person name="Ma J."/>
        </authorList>
    </citation>
    <scope>NUCLEOTIDE SEQUENCE [LARGE SCALE GENOMIC DNA]</scope>
    <source>
        <strain evidence="2">CGMCC 4.7367</strain>
    </source>
</reference>
<dbReference type="EMBL" id="BNAR01000018">
    <property type="protein sequence ID" value="GHH57400.1"/>
    <property type="molecule type" value="Genomic_DNA"/>
</dbReference>
<protein>
    <submittedName>
        <fullName evidence="1">Uncharacterized protein</fullName>
    </submittedName>
</protein>
<dbReference type="Proteomes" id="UP000605568">
    <property type="component" value="Unassembled WGS sequence"/>
</dbReference>
<name>A0ABQ3MSY6_9PSEU</name>
<comment type="caution">
    <text evidence="1">The sequence shown here is derived from an EMBL/GenBank/DDBJ whole genome shotgun (WGS) entry which is preliminary data.</text>
</comment>